<dbReference type="InterPro" id="IPR029052">
    <property type="entry name" value="Metallo-depent_PP-like"/>
</dbReference>
<dbReference type="InterPro" id="IPR032288">
    <property type="entry name" value="Metallophos_C"/>
</dbReference>
<dbReference type="RefSeq" id="WP_021590656.1">
    <property type="nucleotide sequence ID" value="NZ_AWEY01000039.1"/>
</dbReference>
<dbReference type="SUPFAM" id="SSF49464">
    <property type="entry name" value="Carboxypeptidase regulatory domain-like"/>
    <property type="match status" value="1"/>
</dbReference>
<feature type="domain" description="Calcineurin-like phosphoesterase C-terminal" evidence="3">
    <location>
        <begin position="336"/>
        <end position="495"/>
    </location>
</feature>
<name>U2P3Y5_9BACT</name>
<feature type="domain" description="Calcineurin-like phosphoesterase N-terminal" evidence="4">
    <location>
        <begin position="57"/>
        <end position="125"/>
    </location>
</feature>
<dbReference type="InterPro" id="IPR032285">
    <property type="entry name" value="Metallophos_N"/>
</dbReference>
<proteinExistence type="predicted"/>
<organism evidence="5 6">
    <name type="scientific">Segatella baroniae F0067</name>
    <dbReference type="NCBI Taxonomy" id="1115809"/>
    <lineage>
        <taxon>Bacteria</taxon>
        <taxon>Pseudomonadati</taxon>
        <taxon>Bacteroidota</taxon>
        <taxon>Bacteroidia</taxon>
        <taxon>Bacteroidales</taxon>
        <taxon>Prevotellaceae</taxon>
        <taxon>Segatella</taxon>
    </lineage>
</organism>
<evidence type="ECO:0000259" key="3">
    <source>
        <dbReference type="Pfam" id="PF16370"/>
    </source>
</evidence>
<dbReference type="Pfam" id="PF00149">
    <property type="entry name" value="Metallophos"/>
    <property type="match status" value="1"/>
</dbReference>
<dbReference type="SUPFAM" id="SSF56300">
    <property type="entry name" value="Metallo-dependent phosphatases"/>
    <property type="match status" value="1"/>
</dbReference>
<dbReference type="AlphaFoldDB" id="U2P3Y5"/>
<accession>U2P3Y5</accession>
<evidence type="ECO:0000259" key="2">
    <source>
        <dbReference type="Pfam" id="PF00149"/>
    </source>
</evidence>
<dbReference type="Pfam" id="PF16370">
    <property type="entry name" value="MetallophosC"/>
    <property type="match status" value="1"/>
</dbReference>
<reference evidence="5 6" key="1">
    <citation type="submission" date="2013-08" db="EMBL/GenBank/DDBJ databases">
        <authorList>
            <person name="Durkin A.S."/>
            <person name="Haft D.R."/>
            <person name="McCorrison J."/>
            <person name="Torralba M."/>
            <person name="Gillis M."/>
            <person name="Haft D.H."/>
            <person name="Methe B."/>
            <person name="Sutton G."/>
            <person name="Nelson K.E."/>
        </authorList>
    </citation>
    <scope>NUCLEOTIDE SEQUENCE [LARGE SCALE GENOMIC DNA]</scope>
    <source>
        <strain evidence="5 6">F0067</strain>
    </source>
</reference>
<gene>
    <name evidence="5" type="ORF">HMPREF9135_0911</name>
</gene>
<feature type="chain" id="PRO_5004632574" description="Calcineurin-like phosphoesterase family protein" evidence="1">
    <location>
        <begin position="24"/>
        <end position="511"/>
    </location>
</feature>
<dbReference type="PANTHER" id="PTHR43143:SF1">
    <property type="entry name" value="SERINE_THREONINE-PROTEIN PHOSPHATASE CPPED1"/>
    <property type="match status" value="1"/>
</dbReference>
<sequence length="511" mass="57860">MKINFKNLLVLSLLVMLAFPLVSCGSPNDTPSPTPPNGGGSETFKPDAGNDLYGQLVDDKGQGVAGVVVSDGFQSVVTNAKGWYQMKRHGGALYVNYSIPKGYKASSTAFYKTLKSGEQRYDFKLTKLNDDESHFNLLVMADPQVKSNRDAERFRTETMPDVKQTVDNSKLPIYGLCLGDIVDEGHVELMNSMRVLMQSTSMPMFVAIGNHDKETGKTGNDITKTYRENFGPLNYSFNRGDVHFVCLDNILYNSTKDYKGGITDEVLAWMKSDLKHVSKDKMVIVYYHIPWRETNHKNRTQMMELLKGYANLLMLSGHTHYQENFHGSQPYTFAERIHGAACGAWWHSNICGEGTPNGYQVYEIKGTKVVNNYYKSTKYDQSFQIRLHRGDGSWGGEHGMFGYGLSKDFVVANVWNYDTNWKIQVYEDGVFSGDMTLSYADYFNTDAWSQAYHIGVVNRNPTNYSQKSTHDFVYKLKNPNAKVRVVAIDNYGNQYEQTTFTEDLESAHVYK</sequence>
<comment type="caution">
    <text evidence="5">The sequence shown here is derived from an EMBL/GenBank/DDBJ whole genome shotgun (WGS) entry which is preliminary data.</text>
</comment>
<dbReference type="InterPro" id="IPR004843">
    <property type="entry name" value="Calcineurin-like_PHP"/>
</dbReference>
<evidence type="ECO:0000256" key="1">
    <source>
        <dbReference type="SAM" id="SignalP"/>
    </source>
</evidence>
<protein>
    <recommendedName>
        <fullName evidence="7">Calcineurin-like phosphoesterase family protein</fullName>
    </recommendedName>
</protein>
<evidence type="ECO:0000259" key="4">
    <source>
        <dbReference type="Pfam" id="PF16371"/>
    </source>
</evidence>
<evidence type="ECO:0000313" key="5">
    <source>
        <dbReference type="EMBL" id="ERK38394.1"/>
    </source>
</evidence>
<keyword evidence="6" id="KW-1185">Reference proteome</keyword>
<evidence type="ECO:0000313" key="6">
    <source>
        <dbReference type="Proteomes" id="UP000016648"/>
    </source>
</evidence>
<feature type="domain" description="Calcineurin-like phosphoesterase" evidence="2">
    <location>
        <begin position="176"/>
        <end position="321"/>
    </location>
</feature>
<dbReference type="PANTHER" id="PTHR43143">
    <property type="entry name" value="METALLOPHOSPHOESTERASE, CALCINEURIN SUPERFAMILY"/>
    <property type="match status" value="1"/>
</dbReference>
<dbReference type="InterPro" id="IPR008969">
    <property type="entry name" value="CarboxyPept-like_regulatory"/>
</dbReference>
<dbReference type="Pfam" id="PF16371">
    <property type="entry name" value="MetallophosN"/>
    <property type="match status" value="1"/>
</dbReference>
<dbReference type="Gene3D" id="3.60.21.10">
    <property type="match status" value="1"/>
</dbReference>
<evidence type="ECO:0008006" key="7">
    <source>
        <dbReference type="Google" id="ProtNLM"/>
    </source>
</evidence>
<dbReference type="EMBL" id="AWEY01000039">
    <property type="protein sequence ID" value="ERK38394.1"/>
    <property type="molecule type" value="Genomic_DNA"/>
</dbReference>
<dbReference type="GO" id="GO:0016787">
    <property type="term" value="F:hydrolase activity"/>
    <property type="evidence" value="ECO:0007669"/>
    <property type="project" value="InterPro"/>
</dbReference>
<dbReference type="InterPro" id="IPR051918">
    <property type="entry name" value="STPP_CPPED1"/>
</dbReference>
<dbReference type="Proteomes" id="UP000016648">
    <property type="component" value="Unassembled WGS sequence"/>
</dbReference>
<feature type="signal peptide" evidence="1">
    <location>
        <begin position="1"/>
        <end position="23"/>
    </location>
</feature>
<keyword evidence="1" id="KW-0732">Signal</keyword>
<dbReference type="PATRIC" id="fig|1115809.3.peg.2352"/>